<feature type="chain" id="PRO_5045803146" evidence="7">
    <location>
        <begin position="19"/>
        <end position="637"/>
    </location>
</feature>
<evidence type="ECO:0000256" key="4">
    <source>
        <dbReference type="ARBA" id="ARBA00023004"/>
    </source>
</evidence>
<organism evidence="9 10">
    <name type="scientific">Chelatococcus sambhunathii</name>
    <dbReference type="NCBI Taxonomy" id="363953"/>
    <lineage>
        <taxon>Bacteria</taxon>
        <taxon>Pseudomonadati</taxon>
        <taxon>Pseudomonadota</taxon>
        <taxon>Alphaproteobacteria</taxon>
        <taxon>Hyphomicrobiales</taxon>
        <taxon>Chelatococcaceae</taxon>
        <taxon>Chelatococcus</taxon>
    </lineage>
</organism>
<evidence type="ECO:0000313" key="10">
    <source>
        <dbReference type="Proteomes" id="UP001181622"/>
    </source>
</evidence>
<keyword evidence="3" id="KW-0560">Oxidoreductase</keyword>
<dbReference type="InterPro" id="IPR009051">
    <property type="entry name" value="Helical_ferredxn"/>
</dbReference>
<dbReference type="Gene3D" id="1.10.1060.10">
    <property type="entry name" value="Alpha-helical ferredoxin"/>
    <property type="match status" value="1"/>
</dbReference>
<feature type="domain" description="4Fe-4S ferredoxin-type" evidence="8">
    <location>
        <begin position="231"/>
        <end position="261"/>
    </location>
</feature>
<evidence type="ECO:0000256" key="3">
    <source>
        <dbReference type="ARBA" id="ARBA00023002"/>
    </source>
</evidence>
<dbReference type="Pfam" id="PF02754">
    <property type="entry name" value="CCG"/>
    <property type="match status" value="2"/>
</dbReference>
<dbReference type="InterPro" id="IPR051460">
    <property type="entry name" value="HdrC_iron-sulfur_subunit"/>
</dbReference>
<dbReference type="EMBL" id="JADBEO010000019">
    <property type="protein sequence ID" value="MDR4307097.1"/>
    <property type="molecule type" value="Genomic_DNA"/>
</dbReference>
<feature type="transmembrane region" description="Helical" evidence="6">
    <location>
        <begin position="65"/>
        <end position="87"/>
    </location>
</feature>
<feature type="transmembrane region" description="Helical" evidence="6">
    <location>
        <begin position="93"/>
        <end position="113"/>
    </location>
</feature>
<keyword evidence="2" id="KW-0479">Metal-binding</keyword>
<dbReference type="Pfam" id="PF11982">
    <property type="entry name" value="DUF3483"/>
    <property type="match status" value="1"/>
</dbReference>
<evidence type="ECO:0000256" key="2">
    <source>
        <dbReference type="ARBA" id="ARBA00022723"/>
    </source>
</evidence>
<protein>
    <submittedName>
        <fullName evidence="9">(Fe-S)-binding protein</fullName>
    </submittedName>
</protein>
<dbReference type="InterPro" id="IPR004017">
    <property type="entry name" value="Cys_rich_dom"/>
</dbReference>
<dbReference type="InterPro" id="IPR017900">
    <property type="entry name" value="4Fe4S_Fe_S_CS"/>
</dbReference>
<sequence>MTAAFAALAFLMTGLATAQTLRRAALWRLGAAAPVDWVSGLAKLPKRYLVDVHHVVARDPYASRMHAIVAGGLLAATMLAGFAILPPLAGSRFYWSVVALAFAMTLAGSLLVGARRYPKTPKRLSKGGFQRLPFLLLAYAAGGTAAALSIALSGPENPVLLVALLVAAGGGLGLAYEVKDGPMRHAVAGALHLIAHPRQKRFEQGRPDAALLPLDLDAPKLGAELPADFTWNRLLGFDACVQCGRCETACPAFAAGQPLNPKRLIQDLVGALAPDGPTYQGSPYPNARPVAGEAGPLFKVIGPDAKIHPDTLWSCTTCRACVEECPMMIEHVDAIISLRRHQTLELSAPPQKSFETLANLREADEPGARPLTARGDFAAGIELPVISKRGEADVLLWLGDGAYDMRYGRTLRALIKLFHEAGVDFAVLGEEERDTGDLARRLGDEATYQGLAKANIETLQKYRFNRIVTSDPHALHALRNEYRAFGGDFEVVHHTAFLLELIDAGKLPTGKLDAGTVTYHDPCYLGRYNGETEAPRKVLDRIGLSRVEMARHGRRSMCCGGGGGAPIADIPGDARIPDLRMAQAAETGAEMVAVACPTCTAMLEGVTGRTAEIRDVAELVLMAVETGRADEPRRAAA</sequence>
<evidence type="ECO:0000256" key="6">
    <source>
        <dbReference type="SAM" id="Phobius"/>
    </source>
</evidence>
<dbReference type="InterPro" id="IPR017896">
    <property type="entry name" value="4Fe4S_Fe-S-bd"/>
</dbReference>
<feature type="transmembrane region" description="Helical" evidence="6">
    <location>
        <begin position="134"/>
        <end position="152"/>
    </location>
</feature>
<keyword evidence="10" id="KW-1185">Reference proteome</keyword>
<keyword evidence="7" id="KW-0732">Signal</keyword>
<dbReference type="Pfam" id="PF13187">
    <property type="entry name" value="Fer4_9"/>
    <property type="match status" value="1"/>
</dbReference>
<dbReference type="Proteomes" id="UP001181622">
    <property type="component" value="Unassembled WGS sequence"/>
</dbReference>
<keyword evidence="6" id="KW-0472">Membrane</keyword>
<dbReference type="PANTHER" id="PTHR43255:SF1">
    <property type="entry name" value="IRON-SULFUR-BINDING OXIDOREDUCTASE FADF-RELATED"/>
    <property type="match status" value="1"/>
</dbReference>
<evidence type="ECO:0000256" key="1">
    <source>
        <dbReference type="ARBA" id="ARBA00022485"/>
    </source>
</evidence>
<keyword evidence="6" id="KW-0812">Transmembrane</keyword>
<evidence type="ECO:0000259" key="8">
    <source>
        <dbReference type="PROSITE" id="PS51379"/>
    </source>
</evidence>
<feature type="domain" description="4Fe-4S ferredoxin-type" evidence="8">
    <location>
        <begin position="303"/>
        <end position="334"/>
    </location>
</feature>
<keyword evidence="6" id="KW-1133">Transmembrane helix</keyword>
<proteinExistence type="predicted"/>
<dbReference type="PROSITE" id="PS51379">
    <property type="entry name" value="4FE4S_FER_2"/>
    <property type="match status" value="2"/>
</dbReference>
<dbReference type="PROSITE" id="PS00198">
    <property type="entry name" value="4FE4S_FER_1"/>
    <property type="match status" value="1"/>
</dbReference>
<dbReference type="RefSeq" id="WP_309391594.1">
    <property type="nucleotide sequence ID" value="NZ_JADBEO010000019.1"/>
</dbReference>
<evidence type="ECO:0000256" key="5">
    <source>
        <dbReference type="ARBA" id="ARBA00023014"/>
    </source>
</evidence>
<keyword evidence="4" id="KW-0408">Iron</keyword>
<evidence type="ECO:0000256" key="7">
    <source>
        <dbReference type="SAM" id="SignalP"/>
    </source>
</evidence>
<feature type="transmembrane region" description="Helical" evidence="6">
    <location>
        <begin position="158"/>
        <end position="176"/>
    </location>
</feature>
<name>A0ABU1DG65_9HYPH</name>
<evidence type="ECO:0000313" key="9">
    <source>
        <dbReference type="EMBL" id="MDR4307097.1"/>
    </source>
</evidence>
<keyword evidence="5" id="KW-0411">Iron-sulfur</keyword>
<dbReference type="InterPro" id="IPR021872">
    <property type="entry name" value="Csal_0991-like_N"/>
</dbReference>
<feature type="signal peptide" evidence="7">
    <location>
        <begin position="1"/>
        <end position="18"/>
    </location>
</feature>
<comment type="caution">
    <text evidence="9">The sequence shown here is derived from an EMBL/GenBank/DDBJ whole genome shotgun (WGS) entry which is preliminary data.</text>
</comment>
<dbReference type="SUPFAM" id="SSF46548">
    <property type="entry name" value="alpha-helical ferredoxin"/>
    <property type="match status" value="1"/>
</dbReference>
<reference evidence="9" key="1">
    <citation type="submission" date="2020-10" db="EMBL/GenBank/DDBJ databases">
        <authorList>
            <person name="Abbas A."/>
            <person name="Razzaq R."/>
            <person name="Waqas M."/>
            <person name="Abbas N."/>
            <person name="Nielsen T.K."/>
            <person name="Hansen L.H."/>
            <person name="Hussain S."/>
            <person name="Shahid M."/>
        </authorList>
    </citation>
    <scope>NUCLEOTIDE SEQUENCE</scope>
    <source>
        <strain evidence="9">S14</strain>
    </source>
</reference>
<gene>
    <name evidence="9" type="ORF">IHQ68_10745</name>
</gene>
<accession>A0ABU1DG65</accession>
<keyword evidence="1" id="KW-0004">4Fe-4S</keyword>
<dbReference type="PANTHER" id="PTHR43255">
    <property type="entry name" value="IRON-SULFUR-BINDING OXIDOREDUCTASE FADF-RELATED-RELATED"/>
    <property type="match status" value="1"/>
</dbReference>